<feature type="domain" description="Extracellular matrix-binding protein ebh GA module" evidence="4">
    <location>
        <begin position="1404"/>
        <end position="1459"/>
    </location>
</feature>
<keyword evidence="2" id="KW-1133">Transmembrane helix</keyword>
<feature type="domain" description="Extracellular matrix-binding protein ebh GA module" evidence="4">
    <location>
        <begin position="1460"/>
        <end position="1512"/>
    </location>
</feature>
<feature type="domain" description="Extracellular matrix-binding protein ebh GA module" evidence="4">
    <location>
        <begin position="2394"/>
        <end position="2453"/>
    </location>
</feature>
<dbReference type="InterPro" id="IPR009063">
    <property type="entry name" value="Ig/albumin-bd_sf"/>
</dbReference>
<dbReference type="EMBL" id="CP132191">
    <property type="protein sequence ID" value="WLP85337.1"/>
    <property type="molecule type" value="Genomic_DNA"/>
</dbReference>
<feature type="domain" description="Extracellular matrix-binding protein ebh GA module" evidence="4">
    <location>
        <begin position="1583"/>
        <end position="1642"/>
    </location>
</feature>
<keyword evidence="1" id="KW-0175">Coiled coil</keyword>
<feature type="domain" description="Extracellular matrix-binding protein ebh GA module" evidence="4">
    <location>
        <begin position="2266"/>
        <end position="2325"/>
    </location>
</feature>
<feature type="domain" description="Extracellular matrix-binding protein ebh GA module" evidence="4">
    <location>
        <begin position="717"/>
        <end position="778"/>
    </location>
</feature>
<sequence length="3565" mass="385196">MSKKNKIILISTGLATAATLVPLVAATTTAEENIPAPSPDFGTSITPSSQQYWNPESFYNSFQSNWAPSTYKPSPNNPVIISEPNNVEGLPQNVSPMNAEEQTWTVVFDAGQFGQTSDYSMGLALSADLEFVPGSFYISVGNDEGNWINNMQISELDNSEVFSRFKYKPNDPKGNPKDLIGTYGYPYSKDSNHVAGPIKYGNEWAYIQQIVTSNGLADLDKGAAFNFISDKANLNLPEKTAAIDWFKNNFYTIGRAIVFYTKFNTQNTKMPKYTITFKTRKYVSKDVSAYLYDSATGNTIKGSGGGAAFISAFWAPMGGDPRYFTGYKYTRTGYQDVFVNTNLNFHINDGSSIPSTVARPKFKYEFLYGGSKPEVTEEFTESGYENKSKQYAFSYNADAGMRFEPNSTSGLTYYNPDSTENFFIENNLSVNAPTYQFTDDITMYFSNEWYQAKTKLVQTIKDAGKPKGNDKEIWSKSVVSAALDYLRKKDNNALKYQAKDWTAAKMNDLRSVKNVKYELESSKELIKLILDKQGPQTNNYKYADTKLQEAYDTAYRAANAIVSDSHTISLVTNTEDFATVRITRLYNALKSAANALNGEKNLQTAKETINNLNNLTEEVKKHFIQYVIKNTNNGSTLSDKVKEIVNVSEAFERMVTEYKKDVALKTTDPKYLNATNQKQFDDVLNEVKSSYELTDTECKLDKKTTDPARFTKEIQKMKAAYDALDGIEKLNEAKTNAAADINKLNNLSSALKTKYINDINAATVITISKVNEIKEQATNLNTQAGVFKEDLTKYTNYATDNKYKYATNDLKQAFKNQYDTSNGLFSNEEPNGLVLTNDSTAEALQKAQSQLDQAYDALDGTKNLQDVENAINALPNLSPEQKTNLVNKATATADKEALDKVLKDAQTADNEAFQAQKDALKDQIDSLNNLTDKQKETAKENIQNAKNLADANTAKTNADSLNTNMGTLKDLIKDAEQVKKSSDYINDPEKQADYNNAIANADNAIKAQDSNLTPEQVKQYTDAINTAKAALKGEEKLKAAKETAINNLANLTNLNPAQKEAAQKAINDSTTLDDVTTAKTNADDLNTAMGQLKDAITSGNDAKGTNNFTNASEKLAEALTDALTEADTATGKDGAALTKEEVNALKDKITDAVSNLDGNSRLQEAISTAETSLGQLNNLSQEVINKYKEELKTKTSNSDVNAVVTKATSLNAKAGELLSAISNNQAIVSSNTDPRYVNATNQNVLTDAIANANKLFNNNKLINDSTVEQLTQEIEKLNTAYNKLNGLDQLAKAKAKATAEINKMKNLSEYQKQSLNQQISESNDESSITTIKQGASQLDTAMEAYNKAAETYKDTATTPNYKYSSTATQEAFTNANNAVQEQQNKLNGTEIMDPATINSQTEALNNAATALNGANNIEKATKDINALTNLPEKDRKDYIAKAKNTTNKQALEDVVQEATNAANQALANAKTAAIQNIDSLKNLTKAQKDKLIENVKEKTDIADVNTVERNATTLDNTMQAANTTNNDKSAVEKSSNYVNASETAKAAYDTAIKALSDALTAAQNKEDPNLLDNENIKKLTQAVETAKTNLDGDSRLSQAKTAQKAEIDKLKNLNTAQITAAKQAIDDANTLDGISTAVETAKQLNTAMGELNSAVATAKETTQKSTNYIDSSADKQTALNTAIENAEKQLPNGARQTALTKEQVEALKNAITKATNELDGAAELEKAKTTAKTTLDALSNLSPEVIKTFKDQLPTATSKQAVADIIENAEKLNTAVAEMKQSIDKYQKVVDENTDPKYVNATNKTALTTPLSTAQGLLNEKGQLIANNTVDGINKAKTNIANGYNALDGDTQLSNAKNQANNYIDGLTNLSKAQKDALKTKVNAATKISDIDDIKTTADTLNTNMGAFNKAASDNATTADTPAYKYAETAKQNEFNNALKAITEQQKQENGVAEIDPATIAQQTQALTTAASALDGAKNLDNANKAIEALSNLTPEQKQDFKTQASQTNNKEALDEVVKNATQANADALANKKAELKKQLESLTNLTPNQKAQAIEQIDVAADNVAAQSAYDNANTLNTNMGTLNSLINDAPNVKASSNYVNDPAHQAAYNNAIDAATQAKNDTKQAPLSAAKVKELTDAIENAKTALNGEKLLEQDKTAKLAELDKLTHLNPAQKEAATKAINDATTTQGVADALATATALNNAMDALQQAANTAEAGKGDVNYTNASVDKQQALTDAINAATTATAANGTNLDKTAVDKLAKAIADAVKGLNGDSNLTTAKTNANKALDKLNNLSQAVIDAYKTEVAAATSDTAVKAIVDKATALNNKVADLQSTINTYEDKITNKDPKYVNATNKDSLDNPLNAAKALLDKENKLIANNTVDGIATAIKNIQDGYTNLDGDTVLTNAKDTATKAIDAMKNLSAAQKAALKEQVSAANDTATIDGIATKAQSLDDAMQKFNQAASDNATTATTPAYKYADSVKQSEFDKALKAIKDQQDLAKGTTQLDPEQIKKDTQALTQAAAALNGAENIKKAKDTINALENLTPEEKENFLSQAKVATNNEALQAVVSKAQAANTKALADKKAQLQKAVDSLSNLTENQKTKAKEDIANATNVANAQNQYDAANDLNTATGTLKDLIKQQPEVQKTNNYINDPAHQGAYNTAITNATNALNDTEQAPLSAAKVAELTKAIKDAKAALDGDKILKDKKADAIKNLDKTYPNLTPEQKQTITDNINSATDLDNLDNVLKNAKSVNDKMDVYNKALQAVNKDSNNFKLADDTKKQALTEALAKKVNDLTDPGQIQNAIDAITTANNALNGDDNLTNANKAIDALDNLSKAQKDALKQTAATSANKEALDTLVNNATNANTNIGTLKDAVKLANAVKEQLSNNNNVTMPEDKTTAIANKVAELDKLLTDANNVLNNNIDTAKVADIATLANSLTTSANKARQEIVAPAVESLQEALQQAKDVTPANEALQQLIAQGDKQIALVPEMDKPITYPNNVFDVTDLTNKLTNETLRNKLQNVINALPQELTSSPYFKETILNNANATVANPAATNEELQAQLDKLDNIAAKTPLYQEIDNAKDVYQPNANLQTALNNAIDALNSPDNKAKDQNFFTQEAEKLAKSIASDKLDKVIAQANAIDPKSNNLSQAIATANGVYNNPNSTTQELNDAAEALEKAIKEENLQKAKDLLNKVSTGLDANKLYNAPQALQDQYNNSLKQAQDFVNNALASGSLPTNEEMNNFNQNVIAKVTSAEAQINLFPAEEFKNADGAKETYVANALDKLKYLNPETKAKYTEAFNAATTNAAAEEILANAAKENADNSANINAVIENLTNAVNNKTTANVQAANDLIAKLTSAPAAIVDELNAKSSAVSELLNANNALNTYLNTDYKDENAFQTNKNALAQANAKLQNQTANDALTQQLVNTINSANTTLKANEKFVNDLIQAIEEKDAEKLNALTNNAANVNSDLSAFVNALKDANYLAILSKEPKQITRQDVKDIQDLVNSDAFRNAPELLRSLIKDDFKTNSAFPWWAWLVIVSGLTFLSGIILLTFKK</sequence>
<dbReference type="Proteomes" id="UP001237011">
    <property type="component" value="Chromosome"/>
</dbReference>
<proteinExistence type="predicted"/>
<feature type="coiled-coil region" evidence="1">
    <location>
        <begin position="1697"/>
        <end position="1789"/>
    </location>
</feature>
<feature type="domain" description="Extracellular matrix-binding protein ebh GA module" evidence="4">
    <location>
        <begin position="2141"/>
        <end position="2200"/>
    </location>
</feature>
<feature type="domain" description="Extracellular matrix-binding protein ebh GA module" evidence="4">
    <location>
        <begin position="851"/>
        <end position="906"/>
    </location>
</feature>
<feature type="domain" description="Extracellular matrix-binding protein ebh GA module" evidence="4">
    <location>
        <begin position="1967"/>
        <end position="2022"/>
    </location>
</feature>
<feature type="domain" description="Extracellular matrix-binding protein ebh GA module" evidence="4">
    <location>
        <begin position="1024"/>
        <end position="1083"/>
    </location>
</feature>
<feature type="domain" description="Extracellular matrix-binding protein ebh GA module" evidence="4">
    <location>
        <begin position="1149"/>
        <end position="1208"/>
    </location>
</feature>
<feature type="coiled-coil region" evidence="1">
    <location>
        <begin position="2019"/>
        <end position="2046"/>
    </location>
</feature>
<feature type="coiled-coil region" evidence="1">
    <location>
        <begin position="1267"/>
        <end position="1307"/>
    </location>
</feature>
<evidence type="ECO:0000256" key="2">
    <source>
        <dbReference type="SAM" id="Phobius"/>
    </source>
</evidence>
<evidence type="ECO:0000313" key="6">
    <source>
        <dbReference type="Proteomes" id="UP001237011"/>
    </source>
</evidence>
<dbReference type="Pfam" id="PF01468">
    <property type="entry name" value="GA"/>
    <property type="match status" value="20"/>
</dbReference>
<feature type="domain" description="Extracellular matrix-binding protein ebh GA module" evidence="4">
    <location>
        <begin position="1277"/>
        <end position="1336"/>
    </location>
</feature>
<dbReference type="InterPro" id="IPR002988">
    <property type="entry name" value="GA_module"/>
</dbReference>
<dbReference type="Gene3D" id="1.20.5.420">
    <property type="entry name" value="Immunoglobulin FC, subunit C"/>
    <property type="match status" value="6"/>
</dbReference>
<evidence type="ECO:0000256" key="3">
    <source>
        <dbReference type="SAM" id="SignalP"/>
    </source>
</evidence>
<keyword evidence="2" id="KW-0812">Transmembrane</keyword>
<gene>
    <name evidence="5" type="ORF">Q8852_03380</name>
</gene>
<dbReference type="Pfam" id="PF07554">
    <property type="entry name" value="FIVAR"/>
    <property type="match status" value="6"/>
</dbReference>
<dbReference type="SUPFAM" id="SSF46997">
    <property type="entry name" value="Bacterial immunoglobulin/albumin-binding domains"/>
    <property type="match status" value="15"/>
</dbReference>
<feature type="chain" id="PRO_5045387620" description="Extracellular matrix-binding protein ebh GA module domain-containing protein" evidence="3">
    <location>
        <begin position="31"/>
        <end position="3565"/>
    </location>
</feature>
<evidence type="ECO:0000256" key="1">
    <source>
        <dbReference type="SAM" id="Coils"/>
    </source>
</evidence>
<keyword evidence="6" id="KW-1185">Reference proteome</keyword>
<feature type="domain" description="Extracellular matrix-binding protein ebh GA module" evidence="4">
    <location>
        <begin position="2695"/>
        <end position="2755"/>
    </location>
</feature>
<feature type="domain" description="Extracellular matrix-binding protein ebh GA module" evidence="4">
    <location>
        <begin position="1840"/>
        <end position="1899"/>
    </location>
</feature>
<dbReference type="InterPro" id="IPR020840">
    <property type="entry name" value="Extracell_matrix-bd_GA"/>
</dbReference>
<organism evidence="5 6">
    <name type="scientific">Mycoplasma seminis</name>
    <dbReference type="NCBI Taxonomy" id="512749"/>
    <lineage>
        <taxon>Bacteria</taxon>
        <taxon>Bacillati</taxon>
        <taxon>Mycoplasmatota</taxon>
        <taxon>Mollicutes</taxon>
        <taxon>Mycoplasmataceae</taxon>
        <taxon>Mycoplasma</taxon>
    </lineage>
</organism>
<evidence type="ECO:0000259" key="4">
    <source>
        <dbReference type="SMART" id="SM00844"/>
    </source>
</evidence>
<feature type="domain" description="Extracellular matrix-binding protein ebh GA module" evidence="4">
    <location>
        <begin position="1711"/>
        <end position="1770"/>
    </location>
</feature>
<feature type="domain" description="Extracellular matrix-binding protein ebh GA module" evidence="4">
    <location>
        <begin position="2521"/>
        <end position="2576"/>
    </location>
</feature>
<feature type="signal peptide" evidence="3">
    <location>
        <begin position="1"/>
        <end position="30"/>
    </location>
</feature>
<feature type="coiled-coil region" evidence="1">
    <location>
        <begin position="595"/>
        <end position="625"/>
    </location>
</feature>
<dbReference type="Gene3D" id="1.20.120.1850">
    <property type="entry name" value="Ebh helix bundles repeating unit (S and A modules)"/>
    <property type="match status" value="15"/>
</dbReference>
<dbReference type="SMART" id="SM00844">
    <property type="entry name" value="GA"/>
    <property type="match status" value="19"/>
</dbReference>
<keyword evidence="2" id="KW-0472">Membrane</keyword>
<accession>A0ABY9H9T8</accession>
<name>A0ABY9H9T8_9MOLU</name>
<keyword evidence="3" id="KW-0732">Signal</keyword>
<evidence type="ECO:0000313" key="5">
    <source>
        <dbReference type="EMBL" id="WLP85337.1"/>
    </source>
</evidence>
<protein>
    <recommendedName>
        <fullName evidence="4">Extracellular matrix-binding protein ebh GA module domain-containing protein</fullName>
    </recommendedName>
</protein>
<dbReference type="RefSeq" id="WP_305937773.1">
    <property type="nucleotide sequence ID" value="NZ_CP132191.1"/>
</dbReference>
<feature type="coiled-coil region" evidence="1">
    <location>
        <begin position="837"/>
        <end position="864"/>
    </location>
</feature>
<feature type="domain" description="Extracellular matrix-binding protein ebh GA module" evidence="4">
    <location>
        <begin position="2813"/>
        <end position="2868"/>
    </location>
</feature>
<feature type="transmembrane region" description="Helical" evidence="2">
    <location>
        <begin position="3542"/>
        <end position="3563"/>
    </location>
</feature>
<feature type="domain" description="Extracellular matrix-binding protein ebh GA module" evidence="4">
    <location>
        <begin position="912"/>
        <end position="959"/>
    </location>
</feature>
<feature type="coiled-coil region" evidence="1">
    <location>
        <begin position="903"/>
        <end position="978"/>
    </location>
</feature>
<reference evidence="5" key="1">
    <citation type="submission" date="2023-08" db="EMBL/GenBank/DDBJ databases">
        <title>Complete genome sequence of Mycoplasma seminis 2200.</title>
        <authorList>
            <person name="Spergser J."/>
        </authorList>
    </citation>
    <scope>NUCLEOTIDE SEQUENCE [LARGE SCALE GENOMIC DNA]</scope>
    <source>
        <strain evidence="5">2200</strain>
    </source>
</reference>
<feature type="domain" description="Extracellular matrix-binding protein ebh GA module" evidence="4">
    <location>
        <begin position="589"/>
        <end position="649"/>
    </location>
</feature>